<keyword evidence="1" id="KW-0175">Coiled coil</keyword>
<reference evidence="4" key="1">
    <citation type="journal article" date="2019" name="Int. J. Syst. Evol. Microbiol.">
        <title>The Global Catalogue of Microorganisms (GCM) 10K type strain sequencing project: providing services to taxonomists for standard genome sequencing and annotation.</title>
        <authorList>
            <consortium name="The Broad Institute Genomics Platform"/>
            <consortium name="The Broad Institute Genome Sequencing Center for Infectious Disease"/>
            <person name="Wu L."/>
            <person name="Ma J."/>
        </authorList>
    </citation>
    <scope>NUCLEOTIDE SEQUENCE [LARGE SCALE GENOMIC DNA]</scope>
    <source>
        <strain evidence="4">JCM 17498</strain>
    </source>
</reference>
<feature type="domain" description="RecF/RecN/SMC N-terminal" evidence="2">
    <location>
        <begin position="330"/>
        <end position="933"/>
    </location>
</feature>
<evidence type="ECO:0000313" key="3">
    <source>
        <dbReference type="EMBL" id="GAA3718505.1"/>
    </source>
</evidence>
<proteinExistence type="predicted"/>
<organism evidence="3 4">
    <name type="scientific">Sphingomonas cynarae</name>
    <dbReference type="NCBI Taxonomy" id="930197"/>
    <lineage>
        <taxon>Bacteria</taxon>
        <taxon>Pseudomonadati</taxon>
        <taxon>Pseudomonadota</taxon>
        <taxon>Alphaproteobacteria</taxon>
        <taxon>Sphingomonadales</taxon>
        <taxon>Sphingomonadaceae</taxon>
        <taxon>Sphingomonas</taxon>
    </lineage>
</organism>
<sequence length="992" mass="110191">MTMKADQNNAGSLWHRWEPHIHAPGTLFNDQFRGADVWGEYFRHIEEASPAIRAIAVTDYYRLDTYQQVKARAASDERLSAVDLIFANVEVRLDVATVKERWTNLHLLISPEDPDHVAETERFLGRLRFNAHGDDFCCHRDDLIKLGKRAKPEIVDDGAALKHGASQFKVNFRQLRQEYGQSDWAQANILIAVAGAETDGTSGIRDASDTTLRAEIEAFAHIIFASSAAQRDFWLGKKGLPEEALRDRYNGCKPCLHGSDAHDQDTVGKPFGDRFSWIKGGLEFDALRQACIDPAGRAFVGNQPPFRATPARVIAGVEMLDADWAKSPRLALNPGLIAIIGARGSGKTALADAIATGCDATVDRLSNASFIVRASEHLDGAGVKLTWESGDEDERELVVGSRDPSMYPRASYLSQKFVEELCSSDGMKDELLAEIERVIFEAHDTLERDGSTDFDELLDLRTSVLRDNRERDEEAVWNLSDLIGSEREKQSQIGTLGSQIKQKELLVSGYVKARDAMVVGGAPERIARLNELSDAADHVRTQIRVWAQQSQTLLSLSNDVGDFRKNRAPLALRSAKHSFSGAKLEETDWELFRQTYTGDVDGTLQVKLVKAMRQVELWRGATPAALANDKLSYLGEGEDPKKAALGVLEAEISRLQRLINIDTDTASRLRALTTKIGDENAALKRLRDALEDAKGADARVKLLQVDREDAYRRIFQSIAGEEQALHTLYGPLMDRLASASGTLNKLSFSVMRSADIDRWAREGEGLFDKRRTGPFKGVGTLRGWAEGLLQRAWTSGDADAVVAAMSGFRQAHATELLELSEVPKSQQADYRSWLKRFAKWLYGTDHITISYSIDYEGTDIRKLSPGTRGIVLLLLYLSLDDADDRPLIIDQPEENLDPKSIFNELVSLFIEAKKTRQVIMVTHNANLVVNTDADQIIVATAGTHAPGELPPITYISGGLENAAMRDHVCDILEGGERAFKERARRLRVHLDR</sequence>
<protein>
    <submittedName>
        <fullName evidence="3">AAA family ATPase</fullName>
    </submittedName>
</protein>
<accession>A0ABP7EFQ9</accession>
<evidence type="ECO:0000313" key="4">
    <source>
        <dbReference type="Proteomes" id="UP001500523"/>
    </source>
</evidence>
<gene>
    <name evidence="3" type="ORF">GCM10022268_28510</name>
</gene>
<keyword evidence="4" id="KW-1185">Reference proteome</keyword>
<dbReference type="Gene3D" id="3.40.50.300">
    <property type="entry name" value="P-loop containing nucleotide triphosphate hydrolases"/>
    <property type="match status" value="2"/>
</dbReference>
<dbReference type="Pfam" id="PF02463">
    <property type="entry name" value="SMC_N"/>
    <property type="match status" value="1"/>
</dbReference>
<dbReference type="NCBIfam" id="NF045780">
    <property type="entry name" value="TrlF_fam_ATP"/>
    <property type="match status" value="1"/>
</dbReference>
<name>A0ABP7EFQ9_9SPHN</name>
<dbReference type="EMBL" id="BAABBF010000007">
    <property type="protein sequence ID" value="GAA3718505.1"/>
    <property type="molecule type" value="Genomic_DNA"/>
</dbReference>
<evidence type="ECO:0000256" key="1">
    <source>
        <dbReference type="SAM" id="Coils"/>
    </source>
</evidence>
<dbReference type="Proteomes" id="UP001500523">
    <property type="component" value="Unassembled WGS sequence"/>
</dbReference>
<evidence type="ECO:0000259" key="2">
    <source>
        <dbReference type="Pfam" id="PF02463"/>
    </source>
</evidence>
<dbReference type="RefSeq" id="WP_344694082.1">
    <property type="nucleotide sequence ID" value="NZ_BAABBF010000007.1"/>
</dbReference>
<dbReference type="InterPro" id="IPR054787">
    <property type="entry name" value="TrlF_ATPase"/>
</dbReference>
<feature type="coiled-coil region" evidence="1">
    <location>
        <begin position="669"/>
        <end position="696"/>
    </location>
</feature>
<dbReference type="InterPro" id="IPR003395">
    <property type="entry name" value="RecF/RecN/SMC_N"/>
</dbReference>
<comment type="caution">
    <text evidence="3">The sequence shown here is derived from an EMBL/GenBank/DDBJ whole genome shotgun (WGS) entry which is preliminary data.</text>
</comment>
<dbReference type="SUPFAM" id="SSF52540">
    <property type="entry name" value="P-loop containing nucleoside triphosphate hydrolases"/>
    <property type="match status" value="1"/>
</dbReference>
<dbReference type="InterPro" id="IPR027417">
    <property type="entry name" value="P-loop_NTPase"/>
</dbReference>